<keyword evidence="9" id="KW-1208">Phospholipid metabolism</keyword>
<evidence type="ECO:0000256" key="4">
    <source>
        <dbReference type="ARBA" id="ARBA00023098"/>
    </source>
</evidence>
<keyword evidence="5 11" id="KW-0472">Membrane</keyword>
<dbReference type="InterPro" id="IPR003817">
    <property type="entry name" value="PS_Dcarbxylase"/>
</dbReference>
<evidence type="ECO:0000256" key="3">
    <source>
        <dbReference type="ARBA" id="ARBA00022793"/>
    </source>
</evidence>
<proteinExistence type="predicted"/>
<keyword evidence="3" id="KW-0210">Decarboxylase</keyword>
<feature type="transmembrane region" description="Helical" evidence="11">
    <location>
        <begin position="7"/>
        <end position="27"/>
    </location>
</feature>
<keyword evidence="4" id="KW-0443">Lipid metabolism</keyword>
<evidence type="ECO:0000256" key="11">
    <source>
        <dbReference type="SAM" id="Phobius"/>
    </source>
</evidence>
<keyword evidence="10" id="KW-0670">Pyruvate</keyword>
<organism evidence="12 13">
    <name type="scientific">Sphingobacterium hotanense</name>
    <dbReference type="NCBI Taxonomy" id="649196"/>
    <lineage>
        <taxon>Bacteria</taxon>
        <taxon>Pseudomonadati</taxon>
        <taxon>Bacteroidota</taxon>
        <taxon>Sphingobacteriia</taxon>
        <taxon>Sphingobacteriales</taxon>
        <taxon>Sphingobacteriaceae</taxon>
        <taxon>Sphingobacterium</taxon>
    </lineage>
</organism>
<evidence type="ECO:0000256" key="1">
    <source>
        <dbReference type="ARBA" id="ARBA00022475"/>
    </source>
</evidence>
<evidence type="ECO:0000256" key="7">
    <source>
        <dbReference type="ARBA" id="ARBA00023209"/>
    </source>
</evidence>
<keyword evidence="6" id="KW-0865">Zymogen</keyword>
<keyword evidence="13" id="KW-1185">Reference proteome</keyword>
<name>A0ABT7NKW0_9SPHI</name>
<gene>
    <name evidence="12" type="ORF">HX018_06420</name>
</gene>
<evidence type="ECO:0000313" key="12">
    <source>
        <dbReference type="EMBL" id="MDM1047869.1"/>
    </source>
</evidence>
<keyword evidence="1" id="KW-1003">Cell membrane</keyword>
<dbReference type="Proteomes" id="UP001170954">
    <property type="component" value="Unassembled WGS sequence"/>
</dbReference>
<evidence type="ECO:0000256" key="6">
    <source>
        <dbReference type="ARBA" id="ARBA00023145"/>
    </source>
</evidence>
<dbReference type="PANTHER" id="PTHR35809:SF1">
    <property type="entry name" value="ARCHAETIDYLSERINE DECARBOXYLASE PROENZYME-RELATED"/>
    <property type="match status" value="1"/>
</dbReference>
<evidence type="ECO:0000256" key="5">
    <source>
        <dbReference type="ARBA" id="ARBA00023136"/>
    </source>
</evidence>
<evidence type="ECO:0000313" key="13">
    <source>
        <dbReference type="Proteomes" id="UP001170954"/>
    </source>
</evidence>
<sequence length="212" mass="22978">MRFHKEGYTSLAIVVLFFFVLSAFAHYYDASAFVKGLIYCVSGLLLLFVLFFFRTPSRALTPDSAQVYSPVDGTINQIEETNQMGSGQERRVKLSIAVSPLNIRSTKAPISGKGRLINASQTTSSSHGIGQRGNGLSIQNKEGAEVTLWQHGGIFAGPVFYDKGDKQEIQQGQELGSVKFGCRVDLILPASALLVAKKGDQVFSGKSVLAKI</sequence>
<comment type="caution">
    <text evidence="12">The sequence shown here is derived from an EMBL/GenBank/DDBJ whole genome shotgun (WGS) entry which is preliminary data.</text>
</comment>
<evidence type="ECO:0000256" key="8">
    <source>
        <dbReference type="ARBA" id="ARBA00023239"/>
    </source>
</evidence>
<keyword evidence="7" id="KW-0594">Phospholipid biosynthesis</keyword>
<reference evidence="12" key="2">
    <citation type="journal article" date="2022" name="Sci. Total Environ.">
        <title>Prevalence, transmission, and molecular epidemiology of tet(X)-positive bacteria among humans, animals, and environmental niches in China: An epidemiological, and genomic-based study.</title>
        <authorList>
            <person name="Dong N."/>
            <person name="Zeng Y."/>
            <person name="Cai C."/>
            <person name="Sun C."/>
            <person name="Lu J."/>
            <person name="Liu C."/>
            <person name="Zhou H."/>
            <person name="Sun Q."/>
            <person name="Shu L."/>
            <person name="Wang H."/>
            <person name="Wang Y."/>
            <person name="Wang S."/>
            <person name="Wu C."/>
            <person name="Chan E.W."/>
            <person name="Chen G."/>
            <person name="Shen Z."/>
            <person name="Chen S."/>
            <person name="Zhang R."/>
        </authorList>
    </citation>
    <scope>NUCLEOTIDE SEQUENCE</scope>
    <source>
        <strain evidence="12">R1692</strain>
    </source>
</reference>
<dbReference type="Pfam" id="PF02666">
    <property type="entry name" value="PS_Dcarbxylase"/>
    <property type="match status" value="1"/>
</dbReference>
<dbReference type="InterPro" id="IPR033175">
    <property type="entry name" value="PSD-A"/>
</dbReference>
<evidence type="ECO:0000256" key="10">
    <source>
        <dbReference type="ARBA" id="ARBA00023317"/>
    </source>
</evidence>
<dbReference type="PANTHER" id="PTHR35809">
    <property type="entry name" value="ARCHAETIDYLSERINE DECARBOXYLASE PROENZYME-RELATED"/>
    <property type="match status" value="1"/>
</dbReference>
<protein>
    <submittedName>
        <fullName evidence="12">Phosphatidylserine decarboxylase</fullName>
    </submittedName>
</protein>
<evidence type="ECO:0000256" key="9">
    <source>
        <dbReference type="ARBA" id="ARBA00023264"/>
    </source>
</evidence>
<keyword evidence="2" id="KW-0444">Lipid biosynthesis</keyword>
<accession>A0ABT7NKW0</accession>
<keyword evidence="11" id="KW-1133">Transmembrane helix</keyword>
<evidence type="ECO:0000256" key="2">
    <source>
        <dbReference type="ARBA" id="ARBA00022516"/>
    </source>
</evidence>
<reference evidence="12" key="1">
    <citation type="submission" date="2020-06" db="EMBL/GenBank/DDBJ databases">
        <authorList>
            <person name="Dong N."/>
        </authorList>
    </citation>
    <scope>NUCLEOTIDE SEQUENCE</scope>
    <source>
        <strain evidence="12">R1692</strain>
    </source>
</reference>
<dbReference type="EMBL" id="JACAGK010000013">
    <property type="protein sequence ID" value="MDM1047869.1"/>
    <property type="molecule type" value="Genomic_DNA"/>
</dbReference>
<keyword evidence="11" id="KW-0812">Transmembrane</keyword>
<dbReference type="RefSeq" id="WP_286650857.1">
    <property type="nucleotide sequence ID" value="NZ_JACAGK010000013.1"/>
</dbReference>
<feature type="transmembrane region" description="Helical" evidence="11">
    <location>
        <begin position="33"/>
        <end position="53"/>
    </location>
</feature>
<keyword evidence="8" id="KW-0456">Lyase</keyword>